<dbReference type="RefSeq" id="WP_182415514.1">
    <property type="nucleotide sequence ID" value="NZ_CP055153.1"/>
</dbReference>
<evidence type="ECO:0000256" key="5">
    <source>
        <dbReference type="SAM" id="Phobius"/>
    </source>
</evidence>
<dbReference type="KEGG" id="add:HUW48_09895"/>
<sequence length="451" mass="51443">MYFFTFLAVFLLLRRLISSTQGSPAFFKWKQWLNITSWVTVGLAFSISGFVNDKVAGLAAAFYLWIVLVYIYKEPEFFPFRSFLYPVIPFAVITFLSAIVDLILPEFYEKWENYWSTALLAAFVWNFANWVNANKQQKALEYERQQRLQEEQQNKIISARKEELEVLVAQRTAEITKQKEELELAVKELQTTQAQLIQQEKLASLGELTAGIAHEIQNPLNFVNNFSEINMELLDELQHEIDQGNLNEVKLIAKDIVDNERKIIQHGKRADNIVKGMLQHSRASVGEKQLTDINALASEYLRLSYHGLRAKDKNFNSALQTDLTPDLIKIEVVPQDIGRVLLNLFNNAFYAVAEKKKKLNGTFNPTVTVSTREQNGQIEIRVRDNGTGIPENVKNKIFQPFFTTKPSGKGTGLGLSICNDIITKGHGGTMDINTIEGEFSEFILRLPRRNG</sequence>
<dbReference type="InterPro" id="IPR003594">
    <property type="entry name" value="HATPase_dom"/>
</dbReference>
<dbReference type="PRINTS" id="PR00344">
    <property type="entry name" value="BCTRLSENSOR"/>
</dbReference>
<dbReference type="SUPFAM" id="SSF47384">
    <property type="entry name" value="Homodimeric domain of signal transducing histidine kinase"/>
    <property type="match status" value="1"/>
</dbReference>
<name>A0A7L7L683_9BACT</name>
<dbReference type="InterPro" id="IPR004358">
    <property type="entry name" value="Sig_transdc_His_kin-like_C"/>
</dbReference>
<feature type="transmembrane region" description="Helical" evidence="5">
    <location>
        <begin position="32"/>
        <end position="50"/>
    </location>
</feature>
<feature type="coiled-coil region" evidence="4">
    <location>
        <begin position="132"/>
        <end position="199"/>
    </location>
</feature>
<protein>
    <recommendedName>
        <fullName evidence="2">histidine kinase</fullName>
        <ecNumber evidence="2">2.7.13.3</ecNumber>
    </recommendedName>
</protein>
<dbReference type="Gene3D" id="3.30.565.10">
    <property type="entry name" value="Histidine kinase-like ATPase, C-terminal domain"/>
    <property type="match status" value="1"/>
</dbReference>
<evidence type="ECO:0000313" key="8">
    <source>
        <dbReference type="Proteomes" id="UP000514509"/>
    </source>
</evidence>
<dbReference type="InterPro" id="IPR036097">
    <property type="entry name" value="HisK_dim/P_sf"/>
</dbReference>
<evidence type="ECO:0000256" key="2">
    <source>
        <dbReference type="ARBA" id="ARBA00012438"/>
    </source>
</evidence>
<dbReference type="InterPro" id="IPR036890">
    <property type="entry name" value="HATPase_C_sf"/>
</dbReference>
<proteinExistence type="predicted"/>
<dbReference type="GO" id="GO:0000155">
    <property type="term" value="F:phosphorelay sensor kinase activity"/>
    <property type="evidence" value="ECO:0007669"/>
    <property type="project" value="InterPro"/>
</dbReference>
<keyword evidence="3" id="KW-0597">Phosphoprotein</keyword>
<keyword evidence="5" id="KW-1133">Transmembrane helix</keyword>
<feature type="transmembrane region" description="Helical" evidence="5">
    <location>
        <begin position="84"/>
        <end position="104"/>
    </location>
</feature>
<dbReference type="PANTHER" id="PTHR43065:SF42">
    <property type="entry name" value="TWO-COMPONENT SENSOR PPRA"/>
    <property type="match status" value="1"/>
</dbReference>
<evidence type="ECO:0000256" key="3">
    <source>
        <dbReference type="ARBA" id="ARBA00022553"/>
    </source>
</evidence>
<evidence type="ECO:0000256" key="4">
    <source>
        <dbReference type="SAM" id="Coils"/>
    </source>
</evidence>
<organism evidence="7 8">
    <name type="scientific">Adhaeribacter radiodurans</name>
    <dbReference type="NCBI Taxonomy" id="2745197"/>
    <lineage>
        <taxon>Bacteria</taxon>
        <taxon>Pseudomonadati</taxon>
        <taxon>Bacteroidota</taxon>
        <taxon>Cytophagia</taxon>
        <taxon>Cytophagales</taxon>
        <taxon>Hymenobacteraceae</taxon>
        <taxon>Adhaeribacter</taxon>
    </lineage>
</organism>
<reference evidence="7 8" key="1">
    <citation type="submission" date="2020-08" db="EMBL/GenBank/DDBJ databases">
        <title>Adhaeribacter dokdonensis sp. nov., isolated from the rhizosphere of Elymus tsukushiensis, a plant native to the Dokdo Islands, Republic of Korea.</title>
        <authorList>
            <person name="Ghim S.Y."/>
        </authorList>
    </citation>
    <scope>NUCLEOTIDE SEQUENCE [LARGE SCALE GENOMIC DNA]</scope>
    <source>
        <strain evidence="7 8">KUDC8001</strain>
    </source>
</reference>
<dbReference type="InterPro" id="IPR003661">
    <property type="entry name" value="HisK_dim/P_dom"/>
</dbReference>
<feature type="transmembrane region" description="Helical" evidence="5">
    <location>
        <begin position="55"/>
        <end position="72"/>
    </location>
</feature>
<dbReference type="Proteomes" id="UP000514509">
    <property type="component" value="Chromosome"/>
</dbReference>
<dbReference type="PANTHER" id="PTHR43065">
    <property type="entry name" value="SENSOR HISTIDINE KINASE"/>
    <property type="match status" value="1"/>
</dbReference>
<feature type="transmembrane region" description="Helical" evidence="5">
    <location>
        <begin position="111"/>
        <end position="128"/>
    </location>
</feature>
<evidence type="ECO:0000313" key="7">
    <source>
        <dbReference type="EMBL" id="QMU28327.1"/>
    </source>
</evidence>
<evidence type="ECO:0000256" key="1">
    <source>
        <dbReference type="ARBA" id="ARBA00000085"/>
    </source>
</evidence>
<comment type="catalytic activity">
    <reaction evidence="1">
        <text>ATP + protein L-histidine = ADP + protein N-phospho-L-histidine.</text>
        <dbReference type="EC" id="2.7.13.3"/>
    </reaction>
</comment>
<dbReference type="Gene3D" id="1.10.287.130">
    <property type="match status" value="1"/>
</dbReference>
<keyword evidence="4" id="KW-0175">Coiled coil</keyword>
<gene>
    <name evidence="7" type="ORF">HUW48_09895</name>
</gene>
<dbReference type="AlphaFoldDB" id="A0A7L7L683"/>
<dbReference type="EMBL" id="CP055153">
    <property type="protein sequence ID" value="QMU28327.1"/>
    <property type="molecule type" value="Genomic_DNA"/>
</dbReference>
<dbReference type="CDD" id="cd00082">
    <property type="entry name" value="HisKA"/>
    <property type="match status" value="1"/>
</dbReference>
<keyword evidence="5" id="KW-0472">Membrane</keyword>
<evidence type="ECO:0000259" key="6">
    <source>
        <dbReference type="PROSITE" id="PS50109"/>
    </source>
</evidence>
<dbReference type="PROSITE" id="PS50109">
    <property type="entry name" value="HIS_KIN"/>
    <property type="match status" value="1"/>
</dbReference>
<dbReference type="SMART" id="SM00387">
    <property type="entry name" value="HATPase_c"/>
    <property type="match status" value="1"/>
</dbReference>
<dbReference type="SUPFAM" id="SSF55874">
    <property type="entry name" value="ATPase domain of HSP90 chaperone/DNA topoisomerase II/histidine kinase"/>
    <property type="match status" value="1"/>
</dbReference>
<keyword evidence="5" id="KW-0812">Transmembrane</keyword>
<dbReference type="EC" id="2.7.13.3" evidence="2"/>
<dbReference type="Pfam" id="PF02518">
    <property type="entry name" value="HATPase_c"/>
    <property type="match status" value="1"/>
</dbReference>
<feature type="domain" description="Histidine kinase" evidence="6">
    <location>
        <begin position="211"/>
        <end position="450"/>
    </location>
</feature>
<accession>A0A7L7L683</accession>
<dbReference type="InterPro" id="IPR005467">
    <property type="entry name" value="His_kinase_dom"/>
</dbReference>
<keyword evidence="8" id="KW-1185">Reference proteome</keyword>